<sequence length="67" mass="7596">MDRPSFLVISFIGLISMVALHLGEVWLEGTALIGVPFFIEWLPLYIAWTVMMLIGLFQRTSQSNSTH</sequence>
<keyword evidence="3" id="KW-1185">Reference proteome</keyword>
<dbReference type="Proteomes" id="UP000241803">
    <property type="component" value="Unassembled WGS sequence"/>
</dbReference>
<feature type="transmembrane region" description="Helical" evidence="1">
    <location>
        <begin position="7"/>
        <end position="27"/>
    </location>
</feature>
<dbReference type="RefSeq" id="WP_107253331.1">
    <property type="nucleotide sequence ID" value="NZ_PYOC01000002.1"/>
</dbReference>
<comment type="caution">
    <text evidence="2">The sequence shown here is derived from an EMBL/GenBank/DDBJ whole genome shotgun (WGS) entry which is preliminary data.</text>
</comment>
<feature type="transmembrane region" description="Helical" evidence="1">
    <location>
        <begin position="33"/>
        <end position="57"/>
    </location>
</feature>
<keyword evidence="1" id="KW-0812">Transmembrane</keyword>
<proteinExistence type="predicted"/>
<keyword evidence="1" id="KW-0472">Membrane</keyword>
<protein>
    <recommendedName>
        <fullName evidence="4">DUF3955 domain-containing protein</fullName>
    </recommendedName>
</protein>
<evidence type="ECO:0008006" key="4">
    <source>
        <dbReference type="Google" id="ProtNLM"/>
    </source>
</evidence>
<keyword evidence="1" id="KW-1133">Transmembrane helix</keyword>
<dbReference type="EMBL" id="PYOC01000002">
    <property type="protein sequence ID" value="PSV48772.1"/>
    <property type="molecule type" value="Genomic_DNA"/>
</dbReference>
<dbReference type="AlphaFoldDB" id="A0A2T3LBS6"/>
<name>A0A2T3LBS6_9GAMM</name>
<organism evidence="2 3">
    <name type="scientific">Photobacterium indicum</name>
    <dbReference type="NCBI Taxonomy" id="81447"/>
    <lineage>
        <taxon>Bacteria</taxon>
        <taxon>Pseudomonadati</taxon>
        <taxon>Pseudomonadota</taxon>
        <taxon>Gammaproteobacteria</taxon>
        <taxon>Vibrionales</taxon>
        <taxon>Vibrionaceae</taxon>
        <taxon>Photobacterium</taxon>
    </lineage>
</organism>
<evidence type="ECO:0000313" key="2">
    <source>
        <dbReference type="EMBL" id="PSV48772.1"/>
    </source>
</evidence>
<gene>
    <name evidence="2" type="ORF">C9J47_09720</name>
</gene>
<reference evidence="2 3" key="1">
    <citation type="submission" date="2018-03" db="EMBL/GenBank/DDBJ databases">
        <title>Whole genome sequencing of Histamine producing bacteria.</title>
        <authorList>
            <person name="Butler K."/>
        </authorList>
    </citation>
    <scope>NUCLEOTIDE SEQUENCE [LARGE SCALE GENOMIC DNA]</scope>
    <source>
        <strain evidence="2 3">ATCC 19614</strain>
    </source>
</reference>
<evidence type="ECO:0000256" key="1">
    <source>
        <dbReference type="SAM" id="Phobius"/>
    </source>
</evidence>
<evidence type="ECO:0000313" key="3">
    <source>
        <dbReference type="Proteomes" id="UP000241803"/>
    </source>
</evidence>
<accession>A0A2T3LBS6</accession>